<dbReference type="SUPFAM" id="SSF82051">
    <property type="entry name" value="Obg GTP-binding protein N-terminal domain"/>
    <property type="match status" value="1"/>
</dbReference>
<dbReference type="EMBL" id="FQUC01000011">
    <property type="protein sequence ID" value="SHF88773.1"/>
    <property type="molecule type" value="Genomic_DNA"/>
</dbReference>
<dbReference type="InterPro" id="IPR006169">
    <property type="entry name" value="GTP1_OBG_dom"/>
</dbReference>
<dbReference type="InterPro" id="IPR027417">
    <property type="entry name" value="P-loop_NTPase"/>
</dbReference>
<evidence type="ECO:0000256" key="2">
    <source>
        <dbReference type="ARBA" id="ARBA00022490"/>
    </source>
</evidence>
<dbReference type="InterPro" id="IPR036726">
    <property type="entry name" value="GTP1_OBG_dom_sf"/>
</dbReference>
<dbReference type="PIRSF" id="PIRSF002401">
    <property type="entry name" value="GTP_bd_Obg/CgtA"/>
    <property type="match status" value="1"/>
</dbReference>
<dbReference type="PANTHER" id="PTHR11702:SF31">
    <property type="entry name" value="MITOCHONDRIAL RIBOSOME-ASSOCIATED GTPASE 2"/>
    <property type="match status" value="1"/>
</dbReference>
<evidence type="ECO:0000313" key="13">
    <source>
        <dbReference type="Proteomes" id="UP000184480"/>
    </source>
</evidence>
<dbReference type="GO" id="GO:0042254">
    <property type="term" value="P:ribosome biogenesis"/>
    <property type="evidence" value="ECO:0007669"/>
    <property type="project" value="UniProtKB-UniRule"/>
</dbReference>
<dbReference type="SUPFAM" id="SSF52540">
    <property type="entry name" value="P-loop containing nucleoside triphosphate hydrolases"/>
    <property type="match status" value="1"/>
</dbReference>
<sequence>MSDTNFVDYVKIYCRSGKGGRGSTHFRREKYIPKGGPDGGDGGDGGHIILRGNRNYWTLLHLKFKRHLLAGHGESGSGRLCTGKKGDSVIIDVPCGTVAYDAETGEYICDVTEDGQEIILLKGGKGGRGNNHFKTPTNQAPRYAQPGEPFEERRVVLELKVLADVGLVGFPNAGKSTLLSVMTTAKPKIANYAFTTLEPNLGIVSYRDHRSFVMADIPGIIEGASDGKGLGLRFLRHIERNSLLLFLVPADADDIHAEYKILLNELAQYNPELLDKRRVLAISKSDMLDEELIEALSEDLPEIPHVFISSIVGQNIQQLKDLLWKELNADGEYVKAADNQIKHRKLDIRAIELDDEEDDFIPEDDYEEEDWDEEDEDFDPDFYYGEGMEDEASDEDVKS</sequence>
<feature type="binding site" evidence="8">
    <location>
        <begin position="169"/>
        <end position="176"/>
    </location>
    <ligand>
        <name>GTP</name>
        <dbReference type="ChEBI" id="CHEBI:37565"/>
    </ligand>
</feature>
<dbReference type="STRING" id="1346286.SAMN05444362_111116"/>
<evidence type="ECO:0000259" key="11">
    <source>
        <dbReference type="PROSITE" id="PS51883"/>
    </source>
</evidence>
<organism evidence="12 13">
    <name type="scientific">Dysgonomonas macrotermitis</name>
    <dbReference type="NCBI Taxonomy" id="1346286"/>
    <lineage>
        <taxon>Bacteria</taxon>
        <taxon>Pseudomonadati</taxon>
        <taxon>Bacteroidota</taxon>
        <taxon>Bacteroidia</taxon>
        <taxon>Bacteroidales</taxon>
        <taxon>Dysgonomonadaceae</taxon>
        <taxon>Dysgonomonas</taxon>
    </lineage>
</organism>
<dbReference type="InterPro" id="IPR045086">
    <property type="entry name" value="OBG_GTPase"/>
</dbReference>
<dbReference type="PANTHER" id="PTHR11702">
    <property type="entry name" value="DEVELOPMENTALLY REGULATED GTP-BINDING PROTEIN-RELATED"/>
    <property type="match status" value="1"/>
</dbReference>
<feature type="compositionally biased region" description="Acidic residues" evidence="9">
    <location>
        <begin position="355"/>
        <end position="380"/>
    </location>
</feature>
<comment type="subcellular location">
    <subcellularLocation>
        <location evidence="8">Cytoplasm</location>
    </subcellularLocation>
</comment>
<dbReference type="HAMAP" id="MF_01454">
    <property type="entry name" value="GTPase_Obg"/>
    <property type="match status" value="1"/>
</dbReference>
<feature type="binding site" evidence="8">
    <location>
        <begin position="194"/>
        <end position="198"/>
    </location>
    <ligand>
        <name>GTP</name>
        <dbReference type="ChEBI" id="CHEBI:37565"/>
    </ligand>
</feature>
<dbReference type="Proteomes" id="UP000184480">
    <property type="component" value="Unassembled WGS sequence"/>
</dbReference>
<feature type="compositionally biased region" description="Acidic residues" evidence="9">
    <location>
        <begin position="387"/>
        <end position="399"/>
    </location>
</feature>
<dbReference type="InterPro" id="IPR031167">
    <property type="entry name" value="G_OBG"/>
</dbReference>
<dbReference type="RefSeq" id="WP_062178869.1">
    <property type="nucleotide sequence ID" value="NZ_BBXL01000006.1"/>
</dbReference>
<keyword evidence="13" id="KW-1185">Reference proteome</keyword>
<evidence type="ECO:0000259" key="10">
    <source>
        <dbReference type="PROSITE" id="PS51710"/>
    </source>
</evidence>
<keyword evidence="4 8" id="KW-0547">Nucleotide-binding</keyword>
<gene>
    <name evidence="8" type="primary">obg</name>
    <name evidence="12" type="ORF">SAMN05444362_111116</name>
</gene>
<dbReference type="NCBIfam" id="NF008955">
    <property type="entry name" value="PRK12297.1"/>
    <property type="match status" value="1"/>
</dbReference>
<keyword evidence="7 8" id="KW-0342">GTP-binding</keyword>
<comment type="similarity">
    <text evidence="1 8">Belongs to the TRAFAC class OBG-HflX-like GTPase superfamily. OBG GTPase family.</text>
</comment>
<dbReference type="Gene3D" id="3.40.50.300">
    <property type="entry name" value="P-loop containing nucleotide triphosphate hydrolases"/>
    <property type="match status" value="1"/>
</dbReference>
<evidence type="ECO:0000313" key="12">
    <source>
        <dbReference type="EMBL" id="SHF88773.1"/>
    </source>
</evidence>
<feature type="binding site" evidence="8">
    <location>
        <begin position="309"/>
        <end position="311"/>
    </location>
    <ligand>
        <name>GTP</name>
        <dbReference type="ChEBI" id="CHEBI:37565"/>
    </ligand>
</feature>
<dbReference type="GO" id="GO:0000287">
    <property type="term" value="F:magnesium ion binding"/>
    <property type="evidence" value="ECO:0007669"/>
    <property type="project" value="InterPro"/>
</dbReference>
<dbReference type="GO" id="GO:0005525">
    <property type="term" value="F:GTP binding"/>
    <property type="evidence" value="ECO:0007669"/>
    <property type="project" value="UniProtKB-UniRule"/>
</dbReference>
<feature type="binding site" evidence="8">
    <location>
        <position position="176"/>
    </location>
    <ligand>
        <name>Mg(2+)</name>
        <dbReference type="ChEBI" id="CHEBI:18420"/>
    </ligand>
</feature>
<dbReference type="OrthoDB" id="9807318at2"/>
<keyword evidence="2 8" id="KW-0963">Cytoplasm</keyword>
<dbReference type="PROSITE" id="PS51883">
    <property type="entry name" value="OBG"/>
    <property type="match status" value="1"/>
</dbReference>
<dbReference type="InterPro" id="IPR006073">
    <property type="entry name" value="GTP-bd"/>
</dbReference>
<reference evidence="13" key="1">
    <citation type="submission" date="2016-11" db="EMBL/GenBank/DDBJ databases">
        <authorList>
            <person name="Varghese N."/>
            <person name="Submissions S."/>
        </authorList>
    </citation>
    <scope>NUCLEOTIDE SEQUENCE [LARGE SCALE GENOMIC DNA]</scope>
    <source>
        <strain evidence="13">DSM 27370</strain>
    </source>
</reference>
<accession>A0A1M5FAZ3</accession>
<evidence type="ECO:0000256" key="5">
    <source>
        <dbReference type="ARBA" id="ARBA00022801"/>
    </source>
</evidence>
<keyword evidence="5 8" id="KW-0378">Hydrolase</keyword>
<keyword evidence="6 8" id="KW-0460">Magnesium</keyword>
<evidence type="ECO:0000256" key="9">
    <source>
        <dbReference type="SAM" id="MobiDB-lite"/>
    </source>
</evidence>
<evidence type="ECO:0000256" key="1">
    <source>
        <dbReference type="ARBA" id="ARBA00007699"/>
    </source>
</evidence>
<dbReference type="InterPro" id="IPR014100">
    <property type="entry name" value="GTP-bd_Obg/CgtA"/>
</dbReference>
<dbReference type="GO" id="GO:0005737">
    <property type="term" value="C:cytoplasm"/>
    <property type="evidence" value="ECO:0007669"/>
    <property type="project" value="UniProtKB-SubCell"/>
</dbReference>
<dbReference type="PROSITE" id="PS51710">
    <property type="entry name" value="G_OBG"/>
    <property type="match status" value="1"/>
</dbReference>
<evidence type="ECO:0000256" key="3">
    <source>
        <dbReference type="ARBA" id="ARBA00022723"/>
    </source>
</evidence>
<dbReference type="PROSITE" id="PS00905">
    <property type="entry name" value="GTP1_OBG"/>
    <property type="match status" value="1"/>
</dbReference>
<keyword evidence="3 8" id="KW-0479">Metal-binding</keyword>
<feature type="region of interest" description="Disordered" evidence="9">
    <location>
        <begin position="355"/>
        <end position="399"/>
    </location>
</feature>
<name>A0A1M5FAZ3_9BACT</name>
<comment type="function">
    <text evidence="8">An essential GTPase which binds GTP, GDP and possibly (p)ppGpp with moderate affinity, with high nucleotide exchange rates and a fairly low GTP hydrolysis rate. Plays a role in control of the cell cycle, stress response, ribosome biogenesis and in those bacteria that undergo differentiation, in morphogenesis control.</text>
</comment>
<dbReference type="CDD" id="cd01898">
    <property type="entry name" value="Obg"/>
    <property type="match status" value="1"/>
</dbReference>
<protein>
    <recommendedName>
        <fullName evidence="8">GTPase Obg</fullName>
        <ecNumber evidence="8">3.6.5.-</ecNumber>
    </recommendedName>
    <alternativeName>
        <fullName evidence="8">GTP-binding protein Obg</fullName>
    </alternativeName>
</protein>
<dbReference type="FunFam" id="2.70.210.12:FF:000001">
    <property type="entry name" value="GTPase Obg"/>
    <property type="match status" value="1"/>
</dbReference>
<feature type="binding site" evidence="8">
    <location>
        <begin position="216"/>
        <end position="219"/>
    </location>
    <ligand>
        <name>GTP</name>
        <dbReference type="ChEBI" id="CHEBI:37565"/>
    </ligand>
</feature>
<dbReference type="Pfam" id="PF01926">
    <property type="entry name" value="MMR_HSR1"/>
    <property type="match status" value="1"/>
</dbReference>
<evidence type="ECO:0000256" key="4">
    <source>
        <dbReference type="ARBA" id="ARBA00022741"/>
    </source>
</evidence>
<feature type="binding site" evidence="8">
    <location>
        <position position="196"/>
    </location>
    <ligand>
        <name>Mg(2+)</name>
        <dbReference type="ChEBI" id="CHEBI:18420"/>
    </ligand>
</feature>
<dbReference type="PRINTS" id="PR00326">
    <property type="entry name" value="GTP1OBG"/>
</dbReference>
<comment type="subunit">
    <text evidence="8">Monomer.</text>
</comment>
<dbReference type="Gene3D" id="2.70.210.12">
    <property type="entry name" value="GTP1/OBG domain"/>
    <property type="match status" value="1"/>
</dbReference>
<comment type="cofactor">
    <cofactor evidence="8">
        <name>Mg(2+)</name>
        <dbReference type="ChEBI" id="CHEBI:18420"/>
    </cofactor>
</comment>
<dbReference type="NCBIfam" id="TIGR02729">
    <property type="entry name" value="Obg_CgtA"/>
    <property type="match status" value="1"/>
</dbReference>
<feature type="domain" description="Obg" evidence="11">
    <location>
        <begin position="4"/>
        <end position="162"/>
    </location>
</feature>
<dbReference type="Pfam" id="PF01018">
    <property type="entry name" value="GTP1_OBG"/>
    <property type="match status" value="1"/>
</dbReference>
<feature type="binding site" evidence="8">
    <location>
        <begin position="283"/>
        <end position="286"/>
    </location>
    <ligand>
        <name>GTP</name>
        <dbReference type="ChEBI" id="CHEBI:37565"/>
    </ligand>
</feature>
<dbReference type="InterPro" id="IPR006074">
    <property type="entry name" value="GTP1-OBG_CS"/>
</dbReference>
<evidence type="ECO:0000256" key="8">
    <source>
        <dbReference type="HAMAP-Rule" id="MF_01454"/>
    </source>
</evidence>
<feature type="domain" description="OBG-type G" evidence="10">
    <location>
        <begin position="163"/>
        <end position="328"/>
    </location>
</feature>
<dbReference type="GO" id="GO:0003924">
    <property type="term" value="F:GTPase activity"/>
    <property type="evidence" value="ECO:0007669"/>
    <property type="project" value="UniProtKB-UniRule"/>
</dbReference>
<dbReference type="GO" id="GO:0043022">
    <property type="term" value="F:ribosome binding"/>
    <property type="evidence" value="ECO:0007669"/>
    <property type="project" value="UniProtKB-ARBA"/>
</dbReference>
<proteinExistence type="inferred from homology"/>
<dbReference type="AlphaFoldDB" id="A0A1M5FAZ3"/>
<evidence type="ECO:0000256" key="7">
    <source>
        <dbReference type="ARBA" id="ARBA00023134"/>
    </source>
</evidence>
<dbReference type="NCBIfam" id="NF008956">
    <property type="entry name" value="PRK12299.1"/>
    <property type="match status" value="1"/>
</dbReference>
<evidence type="ECO:0000256" key="6">
    <source>
        <dbReference type="ARBA" id="ARBA00022842"/>
    </source>
</evidence>
<dbReference type="EC" id="3.6.5.-" evidence="8"/>